<keyword evidence="4" id="KW-1185">Reference proteome</keyword>
<dbReference type="PANTHER" id="PTHR10909:SF250">
    <property type="entry name" value="PEROXISOMAL ACYL-COENZYME A OXIDASE 1"/>
    <property type="match status" value="1"/>
</dbReference>
<evidence type="ECO:0000259" key="2">
    <source>
        <dbReference type="Pfam" id="PF22924"/>
    </source>
</evidence>
<evidence type="ECO:0000313" key="3">
    <source>
        <dbReference type="EMBL" id="PIO53713.1"/>
    </source>
</evidence>
<proteinExistence type="predicted"/>
<dbReference type="GO" id="GO:1904070">
    <property type="term" value="P:ascaroside biosynthetic process"/>
    <property type="evidence" value="ECO:0007669"/>
    <property type="project" value="TreeGrafter"/>
</dbReference>
<dbReference type="OrthoDB" id="538336at2759"/>
<sequence length="121" mass="13165">MAELHYITSGLKAVVTHLVGQGIEQARMSCGGHGYSKASNMSELYGVAIGGATYEGENMVMLQQLARYLMKSAEAAKNGRALGKLVDYLLRPSEKHSTIDRQPDYGYTGHLKAFDKAAKLQ</sequence>
<evidence type="ECO:0000313" key="4">
    <source>
        <dbReference type="Proteomes" id="UP000230423"/>
    </source>
</evidence>
<dbReference type="GO" id="GO:0071949">
    <property type="term" value="F:FAD binding"/>
    <property type="evidence" value="ECO:0007669"/>
    <property type="project" value="InterPro"/>
</dbReference>
<dbReference type="GO" id="GO:0003997">
    <property type="term" value="F:acyl-CoA oxidase activity"/>
    <property type="evidence" value="ECO:0007669"/>
    <property type="project" value="InterPro"/>
</dbReference>
<protein>
    <recommendedName>
        <fullName evidence="2">Acyl-CoA oxidase C-alpha1 domain-containing protein</fullName>
    </recommendedName>
</protein>
<dbReference type="GO" id="GO:0005777">
    <property type="term" value="C:peroxisome"/>
    <property type="evidence" value="ECO:0007669"/>
    <property type="project" value="InterPro"/>
</dbReference>
<accession>A0A2G9T6X0</accession>
<dbReference type="InterPro" id="IPR036250">
    <property type="entry name" value="AcylCo_DH-like_C"/>
</dbReference>
<dbReference type="Gene3D" id="1.20.140.10">
    <property type="entry name" value="Butyryl-CoA Dehydrogenase, subunit A, domain 3"/>
    <property type="match status" value="1"/>
</dbReference>
<dbReference type="AlphaFoldDB" id="A0A2G9T6X0"/>
<dbReference type="PANTHER" id="PTHR10909">
    <property type="entry name" value="ELECTRON TRANSPORT OXIDOREDUCTASE"/>
    <property type="match status" value="1"/>
</dbReference>
<dbReference type="InterPro" id="IPR055060">
    <property type="entry name" value="ACOX_C_alpha1"/>
</dbReference>
<dbReference type="Proteomes" id="UP000230423">
    <property type="component" value="Unassembled WGS sequence"/>
</dbReference>
<evidence type="ECO:0000256" key="1">
    <source>
        <dbReference type="ARBA" id="ARBA00004846"/>
    </source>
</evidence>
<feature type="non-terminal residue" evidence="3">
    <location>
        <position position="121"/>
    </location>
</feature>
<name>A0A2G9T6X0_TELCI</name>
<organism evidence="3 4">
    <name type="scientific">Teladorsagia circumcincta</name>
    <name type="common">Brown stomach worm</name>
    <name type="synonym">Ostertagia circumcincta</name>
    <dbReference type="NCBI Taxonomy" id="45464"/>
    <lineage>
        <taxon>Eukaryota</taxon>
        <taxon>Metazoa</taxon>
        <taxon>Ecdysozoa</taxon>
        <taxon>Nematoda</taxon>
        <taxon>Chromadorea</taxon>
        <taxon>Rhabditida</taxon>
        <taxon>Rhabditina</taxon>
        <taxon>Rhabditomorpha</taxon>
        <taxon>Strongyloidea</taxon>
        <taxon>Trichostrongylidae</taxon>
        <taxon>Teladorsagia</taxon>
    </lineage>
</organism>
<comment type="pathway">
    <text evidence="1">Lipid metabolism; peroxisomal fatty acid beta-oxidation.</text>
</comment>
<reference evidence="3 4" key="1">
    <citation type="submission" date="2015-09" db="EMBL/GenBank/DDBJ databases">
        <title>Draft genome of the parasitic nematode Teladorsagia circumcincta isolate WARC Sus (inbred).</title>
        <authorList>
            <person name="Mitreva M."/>
        </authorList>
    </citation>
    <scope>NUCLEOTIDE SEQUENCE [LARGE SCALE GENOMIC DNA]</scope>
    <source>
        <strain evidence="3 4">S</strain>
    </source>
</reference>
<feature type="domain" description="Acyl-CoA oxidase C-alpha1" evidence="2">
    <location>
        <begin position="1"/>
        <end position="70"/>
    </location>
</feature>
<dbReference type="GO" id="GO:0005504">
    <property type="term" value="F:fatty acid binding"/>
    <property type="evidence" value="ECO:0007669"/>
    <property type="project" value="TreeGrafter"/>
</dbReference>
<dbReference type="GO" id="GO:0033540">
    <property type="term" value="P:fatty acid beta-oxidation using acyl-CoA oxidase"/>
    <property type="evidence" value="ECO:0007669"/>
    <property type="project" value="TreeGrafter"/>
</dbReference>
<dbReference type="InterPro" id="IPR012258">
    <property type="entry name" value="Acyl-CoA_oxidase"/>
</dbReference>
<dbReference type="GO" id="GO:0055088">
    <property type="term" value="P:lipid homeostasis"/>
    <property type="evidence" value="ECO:0007669"/>
    <property type="project" value="TreeGrafter"/>
</dbReference>
<dbReference type="Pfam" id="PF22924">
    <property type="entry name" value="ACOX_C_alpha1"/>
    <property type="match status" value="1"/>
</dbReference>
<dbReference type="EMBL" id="KZ407868">
    <property type="protein sequence ID" value="PIO53713.1"/>
    <property type="molecule type" value="Genomic_DNA"/>
</dbReference>
<dbReference type="SUPFAM" id="SSF47203">
    <property type="entry name" value="Acyl-CoA dehydrogenase C-terminal domain-like"/>
    <property type="match status" value="1"/>
</dbReference>
<gene>
    <name evidence="3" type="ORF">TELCIR_24942</name>
</gene>